<comment type="caution">
    <text evidence="1">The sequence shown here is derived from an EMBL/GenBank/DDBJ whole genome shotgun (WGS) entry which is preliminary data.</text>
</comment>
<dbReference type="EMBL" id="JAGTJR010000098">
    <property type="protein sequence ID" value="KAH7010949.1"/>
    <property type="molecule type" value="Genomic_DNA"/>
</dbReference>
<evidence type="ECO:0000313" key="1">
    <source>
        <dbReference type="EMBL" id="KAH7010949.1"/>
    </source>
</evidence>
<name>A0ABQ8FQA1_9PEZI</name>
<accession>A0ABQ8FQA1</accession>
<gene>
    <name evidence="1" type="ORF">B0J12DRAFT_587064</name>
</gene>
<protein>
    <submittedName>
        <fullName evidence="1">Uncharacterized protein</fullName>
    </submittedName>
</protein>
<reference evidence="1 2" key="1">
    <citation type="journal article" date="2021" name="Nat. Commun.">
        <title>Genetic determinants of endophytism in the Arabidopsis root mycobiome.</title>
        <authorList>
            <person name="Mesny F."/>
            <person name="Miyauchi S."/>
            <person name="Thiergart T."/>
            <person name="Pickel B."/>
            <person name="Atanasova L."/>
            <person name="Karlsson M."/>
            <person name="Huettel B."/>
            <person name="Barry K.W."/>
            <person name="Haridas S."/>
            <person name="Chen C."/>
            <person name="Bauer D."/>
            <person name="Andreopoulos W."/>
            <person name="Pangilinan J."/>
            <person name="LaButti K."/>
            <person name="Riley R."/>
            <person name="Lipzen A."/>
            <person name="Clum A."/>
            <person name="Drula E."/>
            <person name="Henrissat B."/>
            <person name="Kohler A."/>
            <person name="Grigoriev I.V."/>
            <person name="Martin F.M."/>
            <person name="Hacquard S."/>
        </authorList>
    </citation>
    <scope>NUCLEOTIDE SEQUENCE [LARGE SCALE GENOMIC DNA]</scope>
    <source>
        <strain evidence="1 2">MPI-SDFR-AT-0080</strain>
    </source>
</reference>
<organism evidence="1 2">
    <name type="scientific">Macrophomina phaseolina</name>
    <dbReference type="NCBI Taxonomy" id="35725"/>
    <lineage>
        <taxon>Eukaryota</taxon>
        <taxon>Fungi</taxon>
        <taxon>Dikarya</taxon>
        <taxon>Ascomycota</taxon>
        <taxon>Pezizomycotina</taxon>
        <taxon>Dothideomycetes</taxon>
        <taxon>Dothideomycetes incertae sedis</taxon>
        <taxon>Botryosphaeriales</taxon>
        <taxon>Botryosphaeriaceae</taxon>
        <taxon>Macrophomina</taxon>
    </lineage>
</organism>
<proteinExistence type="predicted"/>
<feature type="non-terminal residue" evidence="1">
    <location>
        <position position="1"/>
    </location>
</feature>
<sequence length="74" mass="8044">RNDFNGTTTTIVLPGSTYAGNINNTLLPAPVGITTTTGLYSTIIASNTGFYTLRKTASLPTNYRNYFSVFILFN</sequence>
<keyword evidence="2" id="KW-1185">Reference proteome</keyword>
<dbReference type="Proteomes" id="UP000774617">
    <property type="component" value="Unassembled WGS sequence"/>
</dbReference>
<evidence type="ECO:0000313" key="2">
    <source>
        <dbReference type="Proteomes" id="UP000774617"/>
    </source>
</evidence>